<sequence length="129" mass="13939">MRPINTKLAPEAIGTYSQAISCGQTVYLSGQIPLDPKTMQICSDDIKLQITQVLENLSAVCEAAGGSLANIVKLTVYLTDLSYFPLINEAMSRYFSQPYPARAAIEVSALPRGAQVEMDGIMVLPIISD</sequence>
<dbReference type="GO" id="GO:0005829">
    <property type="term" value="C:cytosol"/>
    <property type="evidence" value="ECO:0007669"/>
    <property type="project" value="TreeGrafter"/>
</dbReference>
<dbReference type="Gene3D" id="3.30.1330.40">
    <property type="entry name" value="RutC-like"/>
    <property type="match status" value="1"/>
</dbReference>
<dbReference type="PANTHER" id="PTHR11803">
    <property type="entry name" value="2-IMINOBUTANOATE/2-IMINOPROPANOATE DEAMINASE RIDA"/>
    <property type="match status" value="1"/>
</dbReference>
<dbReference type="STRING" id="1498499.EP47_02185"/>
<dbReference type="InterPro" id="IPR019897">
    <property type="entry name" value="RidA_CS"/>
</dbReference>
<dbReference type="AlphaFoldDB" id="A0A0A2T7K8"/>
<evidence type="ECO:0000256" key="1">
    <source>
        <dbReference type="ARBA" id="ARBA00010552"/>
    </source>
</evidence>
<dbReference type="CDD" id="cd00448">
    <property type="entry name" value="YjgF_YER057c_UK114_family"/>
    <property type="match status" value="1"/>
</dbReference>
<accession>A0A0A2T7K8</accession>
<dbReference type="OrthoDB" id="9803101at2"/>
<dbReference type="PROSITE" id="PS01094">
    <property type="entry name" value="UPF0076"/>
    <property type="match status" value="1"/>
</dbReference>
<dbReference type="InterPro" id="IPR006175">
    <property type="entry name" value="YjgF/YER057c/UK114"/>
</dbReference>
<dbReference type="InterPro" id="IPR035959">
    <property type="entry name" value="RutC-like_sf"/>
</dbReference>
<gene>
    <name evidence="2" type="ORF">EP47_02185</name>
</gene>
<keyword evidence="3" id="KW-1185">Reference proteome</keyword>
<dbReference type="Proteomes" id="UP000054422">
    <property type="component" value="Unassembled WGS sequence"/>
</dbReference>
<dbReference type="PANTHER" id="PTHR11803:SF39">
    <property type="entry name" value="2-IMINOBUTANOATE_2-IMINOPROPANOATE DEAMINASE"/>
    <property type="match status" value="1"/>
</dbReference>
<dbReference type="Pfam" id="PF01042">
    <property type="entry name" value="Ribonuc_L-PSP"/>
    <property type="match status" value="1"/>
</dbReference>
<comment type="similarity">
    <text evidence="1">Belongs to the RutC family.</text>
</comment>
<dbReference type="FunFam" id="3.30.1330.40:FF:000001">
    <property type="entry name" value="L-PSP family endoribonuclease"/>
    <property type="match status" value="1"/>
</dbReference>
<dbReference type="SUPFAM" id="SSF55298">
    <property type="entry name" value="YjgF-like"/>
    <property type="match status" value="1"/>
</dbReference>
<dbReference type="GO" id="GO:0019239">
    <property type="term" value="F:deaminase activity"/>
    <property type="evidence" value="ECO:0007669"/>
    <property type="project" value="TreeGrafter"/>
</dbReference>
<organism evidence="2 3">
    <name type="scientific">Legionella norrlandica</name>
    <dbReference type="NCBI Taxonomy" id="1498499"/>
    <lineage>
        <taxon>Bacteria</taxon>
        <taxon>Pseudomonadati</taxon>
        <taxon>Pseudomonadota</taxon>
        <taxon>Gammaproteobacteria</taxon>
        <taxon>Legionellales</taxon>
        <taxon>Legionellaceae</taxon>
        <taxon>Legionella</taxon>
    </lineage>
</organism>
<reference evidence="2 3" key="1">
    <citation type="submission" date="2014-05" db="EMBL/GenBank/DDBJ databases">
        <authorList>
            <person name="Rizzardi K."/>
            <person name="Winiecka-Krusnell J."/>
            <person name="Ramliden M."/>
            <person name="Alm E."/>
            <person name="Andersson S."/>
            <person name="Byfors S."/>
        </authorList>
    </citation>
    <scope>NUCLEOTIDE SEQUENCE [LARGE SCALE GENOMIC DNA]</scope>
    <source>
        <strain evidence="2 3">LEGN</strain>
    </source>
</reference>
<evidence type="ECO:0000313" key="3">
    <source>
        <dbReference type="Proteomes" id="UP000054422"/>
    </source>
</evidence>
<comment type="caution">
    <text evidence="2">The sequence shown here is derived from an EMBL/GenBank/DDBJ whole genome shotgun (WGS) entry which is preliminary data.</text>
</comment>
<dbReference type="InterPro" id="IPR006056">
    <property type="entry name" value="RidA"/>
</dbReference>
<dbReference type="RefSeq" id="WP_035888943.1">
    <property type="nucleotide sequence ID" value="NZ_JNCF01000018.1"/>
</dbReference>
<protein>
    <submittedName>
        <fullName evidence="2">Endoribonuclease</fullName>
    </submittedName>
</protein>
<name>A0A0A2T7K8_9GAMM</name>
<dbReference type="NCBIfam" id="TIGR00004">
    <property type="entry name" value="Rid family detoxifying hydrolase"/>
    <property type="match status" value="1"/>
</dbReference>
<proteinExistence type="inferred from homology"/>
<dbReference type="EMBL" id="JNCF01000018">
    <property type="protein sequence ID" value="KGP63378.1"/>
    <property type="molecule type" value="Genomic_DNA"/>
</dbReference>
<evidence type="ECO:0000313" key="2">
    <source>
        <dbReference type="EMBL" id="KGP63378.1"/>
    </source>
</evidence>